<proteinExistence type="inferred from homology"/>
<feature type="modified residue" description="O-(pantetheine 4'-phosphoryl)serine" evidence="7">
    <location>
        <position position="53"/>
    </location>
</feature>
<comment type="subcellular location">
    <subcellularLocation>
        <location evidence="7">Cytoplasm</location>
    </subcellularLocation>
</comment>
<keyword evidence="10" id="KW-1185">Reference proteome</keyword>
<protein>
    <recommendedName>
        <fullName evidence="7">Acyl carrier protein</fullName>
        <shortName evidence="7">ACP</shortName>
    </recommendedName>
</protein>
<dbReference type="InterPro" id="IPR009081">
    <property type="entry name" value="PP-bd_ACP"/>
</dbReference>
<evidence type="ECO:0000313" key="9">
    <source>
        <dbReference type="EMBL" id="TVX89521.1"/>
    </source>
</evidence>
<dbReference type="RefSeq" id="WP_028593862.1">
    <property type="nucleotide sequence ID" value="NZ_VNJK01000002.1"/>
</dbReference>
<keyword evidence="2 7" id="KW-0444">Lipid biosynthesis</keyword>
<keyword evidence="7" id="KW-0963">Cytoplasm</keyword>
<dbReference type="Pfam" id="PF00550">
    <property type="entry name" value="PP-binding"/>
    <property type="match status" value="1"/>
</dbReference>
<keyword evidence="6 7" id="KW-0275">Fatty acid biosynthesis</keyword>
<reference evidence="9 10" key="1">
    <citation type="submission" date="2019-07" db="EMBL/GenBank/DDBJ databases">
        <authorList>
            <person name="Kim J."/>
        </authorList>
    </citation>
    <scope>NUCLEOTIDE SEQUENCE [LARGE SCALE GENOMIC DNA]</scope>
    <source>
        <strain evidence="9 10">N4</strain>
    </source>
</reference>
<comment type="caution">
    <text evidence="9">The sequence shown here is derived from an EMBL/GenBank/DDBJ whole genome shotgun (WGS) entry which is preliminary data.</text>
</comment>
<organism evidence="9 10">
    <name type="scientific">Paenibacillus agilis</name>
    <dbReference type="NCBI Taxonomy" id="3020863"/>
    <lineage>
        <taxon>Bacteria</taxon>
        <taxon>Bacillati</taxon>
        <taxon>Bacillota</taxon>
        <taxon>Bacilli</taxon>
        <taxon>Bacillales</taxon>
        <taxon>Paenibacillaceae</taxon>
        <taxon>Paenibacillus</taxon>
    </lineage>
</organism>
<evidence type="ECO:0000256" key="2">
    <source>
        <dbReference type="ARBA" id="ARBA00022516"/>
    </source>
</evidence>
<dbReference type="SUPFAM" id="SSF47336">
    <property type="entry name" value="ACP-like"/>
    <property type="match status" value="1"/>
</dbReference>
<dbReference type="GO" id="GO:0000036">
    <property type="term" value="F:acyl carrier activity"/>
    <property type="evidence" value="ECO:0007669"/>
    <property type="project" value="UniProtKB-UniRule"/>
</dbReference>
<dbReference type="InterPro" id="IPR036736">
    <property type="entry name" value="ACP-like_sf"/>
</dbReference>
<evidence type="ECO:0000256" key="7">
    <source>
        <dbReference type="HAMAP-Rule" id="MF_01217"/>
    </source>
</evidence>
<comment type="similarity">
    <text evidence="7">Belongs to the acyl carrier protein (ACP) family.</text>
</comment>
<dbReference type="Gene3D" id="1.10.1200.10">
    <property type="entry name" value="ACP-like"/>
    <property type="match status" value="1"/>
</dbReference>
<evidence type="ECO:0000313" key="10">
    <source>
        <dbReference type="Proteomes" id="UP000318102"/>
    </source>
</evidence>
<accession>A0A559IPE5</accession>
<evidence type="ECO:0000256" key="4">
    <source>
        <dbReference type="ARBA" id="ARBA00022832"/>
    </source>
</evidence>
<dbReference type="InterPro" id="IPR003231">
    <property type="entry name" value="ACP"/>
</dbReference>
<evidence type="ECO:0000259" key="8">
    <source>
        <dbReference type="PROSITE" id="PS50075"/>
    </source>
</evidence>
<evidence type="ECO:0000256" key="3">
    <source>
        <dbReference type="ARBA" id="ARBA00022553"/>
    </source>
</evidence>
<evidence type="ECO:0000256" key="5">
    <source>
        <dbReference type="ARBA" id="ARBA00023098"/>
    </source>
</evidence>
<keyword evidence="5 7" id="KW-0443">Lipid metabolism</keyword>
<comment type="PTM">
    <text evidence="7">4'-phosphopantetheine is transferred from CoA to a specific serine of apo-ACP by AcpS. This modification is essential for activity because fatty acids are bound in thioester linkage to the sulfhydryl of the prosthetic group.</text>
</comment>
<dbReference type="AlphaFoldDB" id="A0A559IPE5"/>
<feature type="domain" description="Carrier" evidence="8">
    <location>
        <begin position="15"/>
        <end position="93"/>
    </location>
</feature>
<comment type="function">
    <text evidence="7">Carrier of the growing fatty acid chain in fatty acid biosynthesis.</text>
</comment>
<gene>
    <name evidence="7" type="primary">acpP</name>
    <name evidence="9" type="ORF">FPZ44_17230</name>
</gene>
<comment type="pathway">
    <text evidence="7">Lipid metabolism; fatty acid biosynthesis.</text>
</comment>
<dbReference type="EMBL" id="VNJK01000002">
    <property type="protein sequence ID" value="TVX89521.1"/>
    <property type="molecule type" value="Genomic_DNA"/>
</dbReference>
<dbReference type="UniPathway" id="UPA00094"/>
<evidence type="ECO:0000256" key="6">
    <source>
        <dbReference type="ARBA" id="ARBA00023160"/>
    </source>
</evidence>
<evidence type="ECO:0000256" key="1">
    <source>
        <dbReference type="ARBA" id="ARBA00022450"/>
    </source>
</evidence>
<dbReference type="PROSITE" id="PS00012">
    <property type="entry name" value="PHOSPHOPANTETHEINE"/>
    <property type="match status" value="1"/>
</dbReference>
<name>A0A559IPE5_9BACL</name>
<dbReference type="GO" id="GO:0005737">
    <property type="term" value="C:cytoplasm"/>
    <property type="evidence" value="ECO:0007669"/>
    <property type="project" value="UniProtKB-SubCell"/>
</dbReference>
<keyword evidence="3 7" id="KW-0597">Phosphoprotein</keyword>
<keyword evidence="4 7" id="KW-0276">Fatty acid metabolism</keyword>
<dbReference type="HAMAP" id="MF_01217">
    <property type="entry name" value="Acyl_carrier"/>
    <property type="match status" value="1"/>
</dbReference>
<dbReference type="OrthoDB" id="9803943at2"/>
<dbReference type="InterPro" id="IPR006162">
    <property type="entry name" value="Ppantetheine_attach_site"/>
</dbReference>
<dbReference type="Proteomes" id="UP000318102">
    <property type="component" value="Unassembled WGS sequence"/>
</dbReference>
<keyword evidence="1 7" id="KW-0596">Phosphopantetheine</keyword>
<sequence length="97" mass="10563">MNTYEAGFAQAAERMALTSKIKEIIVQRLDMDIDPAFITDDQPIFGRGLGLDSIDALELLVAIEDEFGVTIFDDNMAVFGSVNKVADYIVSNTKAAS</sequence>
<dbReference type="PROSITE" id="PS50075">
    <property type="entry name" value="CARRIER"/>
    <property type="match status" value="1"/>
</dbReference>